<feature type="compositionally biased region" description="Polar residues" evidence="13">
    <location>
        <begin position="121"/>
        <end position="134"/>
    </location>
</feature>
<feature type="domain" description="Thiolase N-terminal" evidence="14">
    <location>
        <begin position="420"/>
        <end position="674"/>
    </location>
</feature>
<evidence type="ECO:0000256" key="8">
    <source>
        <dbReference type="ARBA" id="ARBA00023098"/>
    </source>
</evidence>
<evidence type="ECO:0000313" key="16">
    <source>
        <dbReference type="EMBL" id="KAF5542757.1"/>
    </source>
</evidence>
<keyword evidence="7" id="KW-0809">Transit peptide</keyword>
<dbReference type="InterPro" id="IPR020617">
    <property type="entry name" value="Thiolase_C"/>
</dbReference>
<name>A0A8H5IV48_9HYPO</name>
<dbReference type="GO" id="GO:0005777">
    <property type="term" value="C:peroxisome"/>
    <property type="evidence" value="ECO:0007669"/>
    <property type="project" value="UniProtKB-SubCell"/>
</dbReference>
<comment type="similarity">
    <text evidence="4">Belongs to the thiolase-like superfamily. Thiolase family.</text>
</comment>
<keyword evidence="9" id="KW-0576">Peroxisome</keyword>
<dbReference type="CDD" id="cd00751">
    <property type="entry name" value="thiolase"/>
    <property type="match status" value="1"/>
</dbReference>
<dbReference type="Gene3D" id="3.40.47.10">
    <property type="match status" value="2"/>
</dbReference>
<dbReference type="Pfam" id="PF02803">
    <property type="entry name" value="Thiolase_C"/>
    <property type="match status" value="1"/>
</dbReference>
<evidence type="ECO:0000256" key="4">
    <source>
        <dbReference type="ARBA" id="ARBA00010982"/>
    </source>
</evidence>
<dbReference type="GO" id="GO:0003988">
    <property type="term" value="F:acetyl-CoA C-acyltransferase activity"/>
    <property type="evidence" value="ECO:0007669"/>
    <property type="project" value="UniProtKB-EC"/>
</dbReference>
<dbReference type="EC" id="2.3.1.16" evidence="11"/>
<dbReference type="GO" id="GO:0006635">
    <property type="term" value="P:fatty acid beta-oxidation"/>
    <property type="evidence" value="ECO:0007669"/>
    <property type="project" value="TreeGrafter"/>
</dbReference>
<dbReference type="PANTHER" id="PTHR43853">
    <property type="entry name" value="3-KETOACYL-COA THIOLASE, PEROXISOMAL"/>
    <property type="match status" value="1"/>
</dbReference>
<evidence type="ECO:0000256" key="9">
    <source>
        <dbReference type="ARBA" id="ARBA00023140"/>
    </source>
</evidence>
<keyword evidence="5" id="KW-0808">Transferase</keyword>
<organism evidence="16 17">
    <name type="scientific">Fusarium phyllophilum</name>
    <dbReference type="NCBI Taxonomy" id="47803"/>
    <lineage>
        <taxon>Eukaryota</taxon>
        <taxon>Fungi</taxon>
        <taxon>Dikarya</taxon>
        <taxon>Ascomycota</taxon>
        <taxon>Pezizomycotina</taxon>
        <taxon>Sordariomycetes</taxon>
        <taxon>Hypocreomycetidae</taxon>
        <taxon>Hypocreales</taxon>
        <taxon>Nectriaceae</taxon>
        <taxon>Fusarium</taxon>
        <taxon>Fusarium fujikuroi species complex</taxon>
    </lineage>
</organism>
<dbReference type="PROSITE" id="PS00737">
    <property type="entry name" value="THIOLASE_2"/>
    <property type="match status" value="1"/>
</dbReference>
<evidence type="ECO:0000256" key="12">
    <source>
        <dbReference type="ARBA" id="ARBA00047605"/>
    </source>
</evidence>
<dbReference type="Pfam" id="PF00108">
    <property type="entry name" value="Thiolase_N"/>
    <property type="match status" value="1"/>
</dbReference>
<dbReference type="GO" id="GO:0010124">
    <property type="term" value="P:phenylacetate catabolic process"/>
    <property type="evidence" value="ECO:0007669"/>
    <property type="project" value="TreeGrafter"/>
</dbReference>
<comment type="subcellular location">
    <subcellularLocation>
        <location evidence="2">Peroxisome</location>
    </subcellularLocation>
</comment>
<dbReference type="InterPro" id="IPR050215">
    <property type="entry name" value="Thiolase-like_sf_Thiolase"/>
</dbReference>
<evidence type="ECO:0000256" key="11">
    <source>
        <dbReference type="ARBA" id="ARBA00024073"/>
    </source>
</evidence>
<gene>
    <name evidence="16" type="ORF">FPHYL_11461</name>
</gene>
<dbReference type="PROSITE" id="PS00099">
    <property type="entry name" value="THIOLASE_3"/>
    <property type="match status" value="1"/>
</dbReference>
<dbReference type="PANTHER" id="PTHR43853:SF8">
    <property type="entry name" value="3-KETOACYL-COA THIOLASE, PEROXISOMAL"/>
    <property type="match status" value="1"/>
</dbReference>
<keyword evidence="17" id="KW-1185">Reference proteome</keyword>
<dbReference type="InterPro" id="IPR002155">
    <property type="entry name" value="Thiolase"/>
</dbReference>
<evidence type="ECO:0000259" key="15">
    <source>
        <dbReference type="Pfam" id="PF02803"/>
    </source>
</evidence>
<feature type="domain" description="Thiolase C-terminal" evidence="15">
    <location>
        <begin position="682"/>
        <end position="800"/>
    </location>
</feature>
<evidence type="ECO:0000256" key="5">
    <source>
        <dbReference type="ARBA" id="ARBA00022679"/>
    </source>
</evidence>
<dbReference type="InterPro" id="IPR020610">
    <property type="entry name" value="Thiolase_AS"/>
</dbReference>
<protein>
    <recommendedName>
        <fullName evidence="11">acetyl-CoA C-acyltransferase</fullName>
        <ecNumber evidence="11">2.3.1.16</ecNumber>
    </recommendedName>
</protein>
<feature type="compositionally biased region" description="Low complexity" evidence="13">
    <location>
        <begin position="31"/>
        <end position="43"/>
    </location>
</feature>
<evidence type="ECO:0000256" key="10">
    <source>
        <dbReference type="ARBA" id="ARBA00023315"/>
    </source>
</evidence>
<comment type="catalytic activity">
    <reaction evidence="12">
        <text>an acyl-CoA + acetyl-CoA = a 3-oxoacyl-CoA + CoA</text>
        <dbReference type="Rhea" id="RHEA:21564"/>
        <dbReference type="ChEBI" id="CHEBI:57287"/>
        <dbReference type="ChEBI" id="CHEBI:57288"/>
        <dbReference type="ChEBI" id="CHEBI:58342"/>
        <dbReference type="ChEBI" id="CHEBI:90726"/>
        <dbReference type="EC" id="2.3.1.16"/>
    </reaction>
</comment>
<dbReference type="SUPFAM" id="SSF53901">
    <property type="entry name" value="Thiolase-like"/>
    <property type="match status" value="2"/>
</dbReference>
<evidence type="ECO:0000259" key="14">
    <source>
        <dbReference type="Pfam" id="PF00108"/>
    </source>
</evidence>
<evidence type="ECO:0000313" key="17">
    <source>
        <dbReference type="Proteomes" id="UP000582016"/>
    </source>
</evidence>
<comment type="pathway">
    <text evidence="3">Lipid metabolism; fatty acid metabolism.</text>
</comment>
<dbReference type="Proteomes" id="UP000582016">
    <property type="component" value="Unassembled WGS sequence"/>
</dbReference>
<sequence length="804" mass="86070">MTPPGRQRNPALASRPGRLKLSVEEAIRQASPRSRSPSTLSPISRDRSRRRSSPSTTSHTVESFRRRARRERYFDPLGFQTQTNQPETCIPFPPFGSHESSPFPRLSVDESAVFTDDEPPSQGQSPISPLSGPNWQMPAQPLPSALRTQSARVKDGQMIRVTLKTQTTEVPCIAKCYLTRDSSVVDNDFARNWGVKIHPVPKPRWKDARHWCELDVIDVETIGSVQKQLSIRLGKLPDQRVSLELGIDALKALHLVDENVQLSRSAPPSQYLPWTGISPPYMQQPQDILGQLVLTPPAAQQYTTGRNRALTVPSIPSIRIDTSFDTSLSVPKSVGDSGSGEDSSSPWDWDALSIASQSYQEEDPSTAWSPAVSDCGGLSSSFDTSKMGVTDRIIQIGGQISGNPTAGGREKILQKNPDDIVVTAACRSAFTKGGRGGFKDTPAADLMAGVLKAILDRSKINPALVEDLCVGTVLAPGGGATEMRAASLVAGFPESIAVRTLNRQCSSGLQATVDVANQIKTGMIDIGIGAGVESMSLNYGPGAVSEFSEAFENHPEAANCKVPMGVLSEQMAKDLNVTRAAQDAFAASSYQKAVKAQKAGLFDEEIAPLKVKFEDKEGNTKEITVSKDDGVRDGITAESLGKIRPAFAKDGSIHAGNASQISDGAAAVLLMKRSTAEKLGQKILGKYVCASIVGVKPLLMGQGPWKAIPKALDLAGISKDDVDIWEINEAFASQCLWCANELGIPQEKINPKGGAIAFGHPLGCTGARQVSTLLYELKRTGQKVGATSMCVGTGMGMAAIWVAE</sequence>
<dbReference type="NCBIfam" id="TIGR01930">
    <property type="entry name" value="AcCoA-C-Actrans"/>
    <property type="match status" value="1"/>
</dbReference>
<comment type="cofactor">
    <cofactor evidence="1">
        <name>K(+)</name>
        <dbReference type="ChEBI" id="CHEBI:29103"/>
    </cofactor>
</comment>
<feature type="region of interest" description="Disordered" evidence="13">
    <location>
        <begin position="1"/>
        <end position="136"/>
    </location>
</feature>
<dbReference type="EMBL" id="JAAOAQ010000536">
    <property type="protein sequence ID" value="KAF5542757.1"/>
    <property type="molecule type" value="Genomic_DNA"/>
</dbReference>
<dbReference type="InterPro" id="IPR020613">
    <property type="entry name" value="Thiolase_CS"/>
</dbReference>
<reference evidence="16 17" key="1">
    <citation type="submission" date="2020-05" db="EMBL/GenBank/DDBJ databases">
        <title>Identification and distribution of gene clusters putatively required for synthesis of sphingolipid metabolism inhibitors in phylogenetically diverse species of the filamentous fungus Fusarium.</title>
        <authorList>
            <person name="Kim H.-S."/>
            <person name="Busman M."/>
            <person name="Brown D.W."/>
            <person name="Divon H."/>
            <person name="Uhlig S."/>
            <person name="Proctor R.H."/>
        </authorList>
    </citation>
    <scope>NUCLEOTIDE SEQUENCE [LARGE SCALE GENOMIC DNA]</scope>
    <source>
        <strain evidence="16 17">NRRL 13617</strain>
    </source>
</reference>
<comment type="caution">
    <text evidence="16">The sequence shown here is derived from an EMBL/GenBank/DDBJ whole genome shotgun (WGS) entry which is preliminary data.</text>
</comment>
<evidence type="ECO:0000256" key="13">
    <source>
        <dbReference type="SAM" id="MobiDB-lite"/>
    </source>
</evidence>
<evidence type="ECO:0000256" key="2">
    <source>
        <dbReference type="ARBA" id="ARBA00004275"/>
    </source>
</evidence>
<proteinExistence type="inferred from homology"/>
<keyword evidence="10" id="KW-0012">Acyltransferase</keyword>
<dbReference type="InterPro" id="IPR020616">
    <property type="entry name" value="Thiolase_N"/>
</dbReference>
<evidence type="ECO:0000256" key="1">
    <source>
        <dbReference type="ARBA" id="ARBA00001958"/>
    </source>
</evidence>
<dbReference type="OrthoDB" id="5404651at2759"/>
<accession>A0A8H5IV48</accession>
<evidence type="ECO:0000256" key="3">
    <source>
        <dbReference type="ARBA" id="ARBA00004872"/>
    </source>
</evidence>
<dbReference type="InterPro" id="IPR016039">
    <property type="entry name" value="Thiolase-like"/>
</dbReference>
<dbReference type="AlphaFoldDB" id="A0A8H5IV48"/>
<evidence type="ECO:0000256" key="6">
    <source>
        <dbReference type="ARBA" id="ARBA00022832"/>
    </source>
</evidence>
<keyword evidence="6" id="KW-0276">Fatty acid metabolism</keyword>
<keyword evidence="8" id="KW-0443">Lipid metabolism</keyword>
<evidence type="ECO:0000256" key="7">
    <source>
        <dbReference type="ARBA" id="ARBA00022946"/>
    </source>
</evidence>